<dbReference type="Proteomes" id="UP001172102">
    <property type="component" value="Unassembled WGS sequence"/>
</dbReference>
<dbReference type="Pfam" id="PF00069">
    <property type="entry name" value="Pkinase"/>
    <property type="match status" value="1"/>
</dbReference>
<accession>A0AA40AZW0</accession>
<gene>
    <name evidence="3" type="ORF">B0H67DRAFT_569393</name>
</gene>
<feature type="region of interest" description="Disordered" evidence="1">
    <location>
        <begin position="80"/>
        <end position="146"/>
    </location>
</feature>
<dbReference type="EMBL" id="JAUKUA010000002">
    <property type="protein sequence ID" value="KAK0725055.1"/>
    <property type="molecule type" value="Genomic_DNA"/>
</dbReference>
<dbReference type="PANTHER" id="PTHR24359:SF1">
    <property type="entry name" value="INHIBITOR OF NUCLEAR FACTOR KAPPA-B KINASE EPSILON SUBUNIT HOMOLOG 1-RELATED"/>
    <property type="match status" value="1"/>
</dbReference>
<dbReference type="PANTHER" id="PTHR24359">
    <property type="entry name" value="SERINE/THREONINE-PROTEIN KINASE SBK1"/>
    <property type="match status" value="1"/>
</dbReference>
<dbReference type="SUPFAM" id="SSF56112">
    <property type="entry name" value="Protein kinase-like (PK-like)"/>
    <property type="match status" value="1"/>
</dbReference>
<keyword evidence="4" id="KW-1185">Reference proteome</keyword>
<dbReference type="SMART" id="SM00220">
    <property type="entry name" value="S_TKc"/>
    <property type="match status" value="1"/>
</dbReference>
<evidence type="ECO:0000313" key="4">
    <source>
        <dbReference type="Proteomes" id="UP001172102"/>
    </source>
</evidence>
<dbReference type="InterPro" id="IPR000719">
    <property type="entry name" value="Prot_kinase_dom"/>
</dbReference>
<feature type="compositionally biased region" description="Acidic residues" evidence="1">
    <location>
        <begin position="97"/>
        <end position="107"/>
    </location>
</feature>
<dbReference type="GO" id="GO:0005524">
    <property type="term" value="F:ATP binding"/>
    <property type="evidence" value="ECO:0007669"/>
    <property type="project" value="InterPro"/>
</dbReference>
<evidence type="ECO:0000313" key="3">
    <source>
        <dbReference type="EMBL" id="KAK0725055.1"/>
    </source>
</evidence>
<feature type="compositionally biased region" description="Polar residues" evidence="1">
    <location>
        <begin position="15"/>
        <end position="29"/>
    </location>
</feature>
<dbReference type="AlphaFoldDB" id="A0AA40AZW0"/>
<feature type="domain" description="Protein kinase" evidence="2">
    <location>
        <begin position="391"/>
        <end position="797"/>
    </location>
</feature>
<dbReference type="InterPro" id="IPR011009">
    <property type="entry name" value="Kinase-like_dom_sf"/>
</dbReference>
<proteinExistence type="predicted"/>
<reference evidence="3" key="1">
    <citation type="submission" date="2023-06" db="EMBL/GenBank/DDBJ databases">
        <title>Genome-scale phylogeny and comparative genomics of the fungal order Sordariales.</title>
        <authorList>
            <consortium name="Lawrence Berkeley National Laboratory"/>
            <person name="Hensen N."/>
            <person name="Bonometti L."/>
            <person name="Westerberg I."/>
            <person name="Brannstrom I.O."/>
            <person name="Guillou S."/>
            <person name="Cros-Aarteil S."/>
            <person name="Calhoun S."/>
            <person name="Haridas S."/>
            <person name="Kuo A."/>
            <person name="Mondo S."/>
            <person name="Pangilinan J."/>
            <person name="Riley R."/>
            <person name="Labutti K."/>
            <person name="Andreopoulos B."/>
            <person name="Lipzen A."/>
            <person name="Chen C."/>
            <person name="Yanf M."/>
            <person name="Daum C."/>
            <person name="Ng V."/>
            <person name="Clum A."/>
            <person name="Steindorff A."/>
            <person name="Ohm R."/>
            <person name="Martin F."/>
            <person name="Silar P."/>
            <person name="Natvig D."/>
            <person name="Lalanne C."/>
            <person name="Gautier V."/>
            <person name="Ament-Velasquez S.L."/>
            <person name="Kruys A."/>
            <person name="Hutchinson M.I."/>
            <person name="Powell A.J."/>
            <person name="Barry K."/>
            <person name="Miller A.N."/>
            <person name="Grigoriev I.V."/>
            <person name="Debuchy R."/>
            <person name="Gladieux P."/>
            <person name="Thoren M.H."/>
            <person name="Johannesson H."/>
        </authorList>
    </citation>
    <scope>NUCLEOTIDE SEQUENCE</scope>
    <source>
        <strain evidence="3">SMH4607-1</strain>
    </source>
</reference>
<name>A0AA40AZW0_9PEZI</name>
<protein>
    <recommendedName>
        <fullName evidence="2">Protein kinase domain-containing protein</fullName>
    </recommendedName>
</protein>
<evidence type="ECO:0000259" key="2">
    <source>
        <dbReference type="PROSITE" id="PS50011"/>
    </source>
</evidence>
<evidence type="ECO:0000256" key="1">
    <source>
        <dbReference type="SAM" id="MobiDB-lite"/>
    </source>
</evidence>
<dbReference type="Gene3D" id="1.10.510.10">
    <property type="entry name" value="Transferase(Phosphotransferase) domain 1"/>
    <property type="match status" value="1"/>
</dbReference>
<dbReference type="PROSITE" id="PS50011">
    <property type="entry name" value="PROTEIN_KINASE_DOM"/>
    <property type="match status" value="1"/>
</dbReference>
<feature type="region of interest" description="Disordered" evidence="1">
    <location>
        <begin position="1"/>
        <end position="33"/>
    </location>
</feature>
<comment type="caution">
    <text evidence="3">The sequence shown here is derived from an EMBL/GenBank/DDBJ whole genome shotgun (WGS) entry which is preliminary data.</text>
</comment>
<dbReference type="GO" id="GO:0004674">
    <property type="term" value="F:protein serine/threonine kinase activity"/>
    <property type="evidence" value="ECO:0007669"/>
    <property type="project" value="TreeGrafter"/>
</dbReference>
<feature type="compositionally biased region" description="Low complexity" evidence="1">
    <location>
        <begin position="81"/>
        <end position="96"/>
    </location>
</feature>
<sequence>MADERPKKMRRTGRALTQQELSPQKQLSPNRLALDTAVVMDSDTDMDMGIMDTMDTDPKTLPSIVTEGQPVEVFQAGGQFSVQGSVSRSAPSSSTDSSDDEDSEDSGPQDSSTTSHNLRSPQPRHKNYPNLLGIQGPDDHKQYNNNYHDGIEQTRLQLDQWSQVSDRGLGLEGKHIARVAPTMQPTSYPLALSAGYLIERVKTDLEPNISVFFPQSEKYFLPLTVLHKVLSTGTVLRLLQILSQDRSELDLVELANKIAPPLSSLSTGDGINKQYRRTFATLILGRLENMIFDFVEAALDDEELLKIEVTLEGQVKLDGITPPPPLGTLFSSEDWSVEKIKSFKRLRWELSPTFVAAKWEPGAGGDEADTTELPKRVRYQLRSIEEVLPFEPADREPITGGFSEVRFFSLHKDQQGLDRYTRREKDNHIAVKTLNNYRKGSNEQQRAYIDEVYVMERLASTISSPHISKLLATIEVPRAVSHQQRSDYHLIMEAADRSLDKLWGSKEWWATWWKTRSENDTHLAKWVSRQCYGLADALSKLHDFPKQSGDINDKTHGLHCDIKPENILHYECWKLNSSDVPGGTVDEELGVLQLSDFGLSSFHSTMSVENQRVVGNSLDYAAPETDFLLTRSPAADVWHLGCLFMDFASWLVEGPEGYEGFCKSRLTDVLRGRMCRFATFTSNKKAKKETTAEVNLKVLEVRPQPVTIANVVSTDLANAYQQHATYLCSHDRSSEFVQELCHLAVNYMLVMRDPNQTQERAEYSSKWCRGREVEDRLTSSQVTKILERMVARDDSYFERSNVGADFVPFEDHRWKRPRLVFNVSVQQLQTISRKVKSGLDLEETGLKPSVTVVKGSVET</sequence>
<organism evidence="3 4">
    <name type="scientific">Lasiosphaeris hirsuta</name>
    <dbReference type="NCBI Taxonomy" id="260670"/>
    <lineage>
        <taxon>Eukaryota</taxon>
        <taxon>Fungi</taxon>
        <taxon>Dikarya</taxon>
        <taxon>Ascomycota</taxon>
        <taxon>Pezizomycotina</taxon>
        <taxon>Sordariomycetes</taxon>
        <taxon>Sordariomycetidae</taxon>
        <taxon>Sordariales</taxon>
        <taxon>Lasiosphaeriaceae</taxon>
        <taxon>Lasiosphaeris</taxon>
    </lineage>
</organism>